<protein>
    <submittedName>
        <fullName evidence="2">Uncharacterized protein</fullName>
    </submittedName>
</protein>
<evidence type="ECO:0000313" key="3">
    <source>
        <dbReference type="Proteomes" id="UP001642502"/>
    </source>
</evidence>
<feature type="compositionally biased region" description="Acidic residues" evidence="1">
    <location>
        <begin position="73"/>
        <end position="84"/>
    </location>
</feature>
<proteinExistence type="predicted"/>
<organism evidence="2 3">
    <name type="scientific">Sporothrix epigloea</name>
    <dbReference type="NCBI Taxonomy" id="1892477"/>
    <lineage>
        <taxon>Eukaryota</taxon>
        <taxon>Fungi</taxon>
        <taxon>Dikarya</taxon>
        <taxon>Ascomycota</taxon>
        <taxon>Pezizomycotina</taxon>
        <taxon>Sordariomycetes</taxon>
        <taxon>Sordariomycetidae</taxon>
        <taxon>Ophiostomatales</taxon>
        <taxon>Ophiostomataceae</taxon>
        <taxon>Sporothrix</taxon>
    </lineage>
</organism>
<dbReference type="EMBL" id="CAWUON010000002">
    <property type="protein sequence ID" value="CAK7263001.1"/>
    <property type="molecule type" value="Genomic_DNA"/>
</dbReference>
<keyword evidence="3" id="KW-1185">Reference proteome</keyword>
<feature type="compositionally biased region" description="Polar residues" evidence="1">
    <location>
        <begin position="262"/>
        <end position="273"/>
    </location>
</feature>
<feature type="region of interest" description="Disordered" evidence="1">
    <location>
        <begin position="249"/>
        <end position="311"/>
    </location>
</feature>
<feature type="compositionally biased region" description="Polar residues" evidence="1">
    <location>
        <begin position="32"/>
        <end position="44"/>
    </location>
</feature>
<feature type="region of interest" description="Disordered" evidence="1">
    <location>
        <begin position="73"/>
        <end position="102"/>
    </location>
</feature>
<comment type="caution">
    <text evidence="2">The sequence shown here is derived from an EMBL/GenBank/DDBJ whole genome shotgun (WGS) entry which is preliminary data.</text>
</comment>
<evidence type="ECO:0000256" key="1">
    <source>
        <dbReference type="SAM" id="MobiDB-lite"/>
    </source>
</evidence>
<accession>A0ABP0D464</accession>
<evidence type="ECO:0000313" key="2">
    <source>
        <dbReference type="EMBL" id="CAK7263001.1"/>
    </source>
</evidence>
<reference evidence="2 3" key="1">
    <citation type="submission" date="2024-01" db="EMBL/GenBank/DDBJ databases">
        <authorList>
            <person name="Allen C."/>
            <person name="Tagirdzhanova G."/>
        </authorList>
    </citation>
    <scope>NUCLEOTIDE SEQUENCE [LARGE SCALE GENOMIC DNA]</scope>
    <source>
        <strain evidence="2 3">CBS 119000</strain>
    </source>
</reference>
<gene>
    <name evidence="2" type="ORF">SEPCBS119000_000261</name>
</gene>
<sequence length="311" mass="34288">MPATFNAPATQQWRESWPPAQIHLESTAVLDSPNSYSSTVIEQTGSDDKSHLHDDNPLIYFLSPTPPLLSVNDDGESYFDDDSDSSCGYSDNHSDDDDGLSYNSAVDIELDAGIEDTARPQAVVRNVGPSSLADNIGRAGRFLSSDTRSTVPFWVENHSPLPSVSFTGRSKNKKGVSAADYESISKAAAKGKSTAVPISPRPLPKNDNLLALLYSNKTVSRPTATRALTVRRRSPRSWRAPSLNVFSIEEEEENERELPSGTAATDRQRSSAFYNRRPKQQHHFSVNAEREDIKPQRTNRVRFLLPGDKAA</sequence>
<feature type="region of interest" description="Disordered" evidence="1">
    <location>
        <begin position="31"/>
        <end position="52"/>
    </location>
</feature>
<dbReference type="Proteomes" id="UP001642502">
    <property type="component" value="Unassembled WGS sequence"/>
</dbReference>
<name>A0ABP0D464_9PEZI</name>